<proteinExistence type="inferred from homology"/>
<dbReference type="InterPro" id="IPR000073">
    <property type="entry name" value="AB_hydrolase_1"/>
</dbReference>
<evidence type="ECO:0000259" key="3">
    <source>
        <dbReference type="Pfam" id="PF00561"/>
    </source>
</evidence>
<dbReference type="EMBL" id="CP019437">
    <property type="protein sequence ID" value="AQS49492.1"/>
    <property type="molecule type" value="Genomic_DNA"/>
</dbReference>
<keyword evidence="2 4" id="KW-0378">Hydrolase</keyword>
<accession>A0ABN4XH66</accession>
<evidence type="ECO:0000256" key="1">
    <source>
        <dbReference type="ARBA" id="ARBA00008645"/>
    </source>
</evidence>
<evidence type="ECO:0000313" key="5">
    <source>
        <dbReference type="Proteomes" id="UP000185622"/>
    </source>
</evidence>
<evidence type="ECO:0000256" key="2">
    <source>
        <dbReference type="ARBA" id="ARBA00022801"/>
    </source>
</evidence>
<reference evidence="4 5" key="1">
    <citation type="submission" date="2017-01" db="EMBL/GenBank/DDBJ databases">
        <title>The complete genome sequence of a sulfur-oxidizing marine bacterium Thioclava sp. 25B10_4T.</title>
        <authorList>
            <person name="Liu Y."/>
            <person name="Lai Q."/>
            <person name="Shao Z."/>
        </authorList>
    </citation>
    <scope>NUCLEOTIDE SEQUENCE [LARGE SCALE GENOMIC DNA]</scope>
    <source>
        <strain evidence="4 5">25B10_4</strain>
    </source>
</reference>
<sequence length="294" mass="32307">MQDMVETNGARERHWDVDGLRIAGLEWGPEEGLPVLALHGWMDHAASFAELAPRLNGCHVVALDLSGQGLSGHRAAHASYNIWDDLPQILRVLDALGWKECVLLGHSRGANISALLAAAMPERVRGFIALDSLAPEPVAQDFVTTLRAYLTEVPTQAARPPRRFPTREAYIARRAGQGNARAVAEALAERALEDGPEGWHLRGDRRLFASSAAKLDRDDVEAVLRAIRAPVLNIWAADGIRARREGTAELARWGAELIADYESVEIAGDHHFHLDPDAAEQIAKAMTEWRARKL</sequence>
<dbReference type="InterPro" id="IPR029058">
    <property type="entry name" value="AB_hydrolase_fold"/>
</dbReference>
<dbReference type="Proteomes" id="UP000185622">
    <property type="component" value="Chromosome"/>
</dbReference>
<dbReference type="Gene3D" id="3.40.50.1820">
    <property type="entry name" value="alpha/beta hydrolase"/>
    <property type="match status" value="1"/>
</dbReference>
<organism evidence="4 5">
    <name type="scientific">Thioclava nitratireducens</name>
    <dbReference type="NCBI Taxonomy" id="1915078"/>
    <lineage>
        <taxon>Bacteria</taxon>
        <taxon>Pseudomonadati</taxon>
        <taxon>Pseudomonadota</taxon>
        <taxon>Alphaproteobacteria</taxon>
        <taxon>Rhodobacterales</taxon>
        <taxon>Paracoccaceae</taxon>
        <taxon>Thioclava</taxon>
    </lineage>
</organism>
<gene>
    <name evidence="4" type="ORF">BMG03_18105</name>
</gene>
<comment type="similarity">
    <text evidence="1">Belongs to the AB hydrolase superfamily.</text>
</comment>
<feature type="domain" description="AB hydrolase-1" evidence="3">
    <location>
        <begin position="34"/>
        <end position="275"/>
    </location>
</feature>
<dbReference type="Pfam" id="PF00561">
    <property type="entry name" value="Abhydrolase_1"/>
    <property type="match status" value="1"/>
</dbReference>
<dbReference type="InterPro" id="IPR050266">
    <property type="entry name" value="AB_hydrolase_sf"/>
</dbReference>
<name>A0ABN4XH66_9RHOB</name>
<evidence type="ECO:0000313" key="4">
    <source>
        <dbReference type="EMBL" id="AQS49492.1"/>
    </source>
</evidence>
<keyword evidence="5" id="KW-1185">Reference proteome</keyword>
<dbReference type="GO" id="GO:0016787">
    <property type="term" value="F:hydrolase activity"/>
    <property type="evidence" value="ECO:0007669"/>
    <property type="project" value="UniProtKB-KW"/>
</dbReference>
<protein>
    <submittedName>
        <fullName evidence="4">Alpha/beta hydrolase</fullName>
    </submittedName>
</protein>
<dbReference type="SUPFAM" id="SSF53474">
    <property type="entry name" value="alpha/beta-Hydrolases"/>
    <property type="match status" value="1"/>
</dbReference>
<dbReference type="PANTHER" id="PTHR43798:SF14">
    <property type="entry name" value="SERINE HYDROLASE-LIKE PROTEIN DDB_G0286239"/>
    <property type="match status" value="1"/>
</dbReference>
<dbReference type="PANTHER" id="PTHR43798">
    <property type="entry name" value="MONOACYLGLYCEROL LIPASE"/>
    <property type="match status" value="1"/>
</dbReference>